<dbReference type="Gene3D" id="3.30.465.10">
    <property type="match status" value="1"/>
</dbReference>
<keyword evidence="5" id="KW-0560">Oxidoreductase</keyword>
<dbReference type="PROSITE" id="PS51387">
    <property type="entry name" value="FAD_PCMH"/>
    <property type="match status" value="1"/>
</dbReference>
<dbReference type="InterPro" id="IPR016167">
    <property type="entry name" value="FAD-bd_PCMH_sub1"/>
</dbReference>
<evidence type="ECO:0000256" key="1">
    <source>
        <dbReference type="ARBA" id="ARBA00001974"/>
    </source>
</evidence>
<dbReference type="SUPFAM" id="SSF56176">
    <property type="entry name" value="FAD-binding/transporter-associated domain-like"/>
    <property type="match status" value="1"/>
</dbReference>
<name>A0ABV9AA00_9ACTN</name>
<dbReference type="Gene3D" id="3.40.462.20">
    <property type="match status" value="1"/>
</dbReference>
<keyword evidence="9" id="KW-1185">Reference proteome</keyword>
<dbReference type="PROSITE" id="PS00862">
    <property type="entry name" value="OX2_COVAL_FAD"/>
    <property type="match status" value="1"/>
</dbReference>
<comment type="caution">
    <text evidence="8">The sequence shown here is derived from an EMBL/GenBank/DDBJ whole genome shotgun (WGS) entry which is preliminary data.</text>
</comment>
<comment type="cofactor">
    <cofactor evidence="1">
        <name>FAD</name>
        <dbReference type="ChEBI" id="CHEBI:57692"/>
    </cofactor>
</comment>
<keyword evidence="4" id="KW-0274">FAD</keyword>
<evidence type="ECO:0000259" key="7">
    <source>
        <dbReference type="PROSITE" id="PS51387"/>
    </source>
</evidence>
<dbReference type="InterPro" id="IPR006094">
    <property type="entry name" value="Oxid_FAD_bind_N"/>
</dbReference>
<gene>
    <name evidence="8" type="ORF">ACFPA8_14835</name>
</gene>
<dbReference type="Pfam" id="PF01565">
    <property type="entry name" value="FAD_binding_4"/>
    <property type="match status" value="1"/>
</dbReference>
<keyword evidence="3" id="KW-0285">Flavoprotein</keyword>
<proteinExistence type="inferred from homology"/>
<dbReference type="InterPro" id="IPR016166">
    <property type="entry name" value="FAD-bd_PCMH"/>
</dbReference>
<dbReference type="Pfam" id="PF08031">
    <property type="entry name" value="BBE"/>
    <property type="match status" value="1"/>
</dbReference>
<evidence type="ECO:0000256" key="4">
    <source>
        <dbReference type="ARBA" id="ARBA00022827"/>
    </source>
</evidence>
<dbReference type="InterPro" id="IPR012951">
    <property type="entry name" value="BBE"/>
</dbReference>
<accession>A0ABV9AA00</accession>
<dbReference type="Gene3D" id="3.30.43.10">
    <property type="entry name" value="Uridine Diphospho-n-acetylenolpyruvylglucosamine Reductase, domain 2"/>
    <property type="match status" value="1"/>
</dbReference>
<sequence>MTDPTSAGSIDGALIRRGDVGYDRARAQAVWNGLKPDRFPEVIVLAATEDDVPRALARARAEGLRVSLRSGGHNWSGAQLRDGAMLLDLSRLNRCVIDPASRTATVGPATTSRVLASALEPHGLAFPFGHCPTVAMGGFLLSGGLGWNSRAWGPACEYVEAVEAVTADGRRLVCSATENPELFWAARGAGPGFFAVVTRFRLRLRPQPGAIITTSLTFPLPEVERLAAWAVPMALRLPPSVETSFVLTAGEPATATADGTEPANGTATATANGTATADGTEPATADPSPGITLTATVFTGSPREATDVLAPLTGCPFADRALSRQPPEPTSYVALHEGADGSWPGEQRYAVDTLWSTEPYETQLARGARRIAEAPSGKSLVLVPVEPVAPDPGGGRDMAFSSLGESYLAAFAIWDDPAHDEANTRWLRRSMDTLDPLGTGSHYIAEADLAAGASRSRRSYAPADWERLKRLKAHWDPDNLFHSYLVP</sequence>
<evidence type="ECO:0000313" key="9">
    <source>
        <dbReference type="Proteomes" id="UP001595997"/>
    </source>
</evidence>
<organism evidence="8 9">
    <name type="scientific">Streptomyces ovatisporus</name>
    <dbReference type="NCBI Taxonomy" id="1128682"/>
    <lineage>
        <taxon>Bacteria</taxon>
        <taxon>Bacillati</taxon>
        <taxon>Actinomycetota</taxon>
        <taxon>Actinomycetes</taxon>
        <taxon>Kitasatosporales</taxon>
        <taxon>Streptomycetaceae</taxon>
        <taxon>Streptomyces</taxon>
    </lineage>
</organism>
<dbReference type="InterPro" id="IPR006093">
    <property type="entry name" value="Oxy_OxRdtase_FAD_BS"/>
</dbReference>
<reference evidence="9" key="1">
    <citation type="journal article" date="2019" name="Int. J. Syst. Evol. Microbiol.">
        <title>The Global Catalogue of Microorganisms (GCM) 10K type strain sequencing project: providing services to taxonomists for standard genome sequencing and annotation.</title>
        <authorList>
            <consortium name="The Broad Institute Genomics Platform"/>
            <consortium name="The Broad Institute Genome Sequencing Center for Infectious Disease"/>
            <person name="Wu L."/>
            <person name="Ma J."/>
        </authorList>
    </citation>
    <scope>NUCLEOTIDE SEQUENCE [LARGE SCALE GENOMIC DNA]</scope>
    <source>
        <strain evidence="9">CGMCC 4.7357</strain>
    </source>
</reference>
<dbReference type="PANTHER" id="PTHR42973:SF39">
    <property type="entry name" value="FAD-BINDING PCMH-TYPE DOMAIN-CONTAINING PROTEIN"/>
    <property type="match status" value="1"/>
</dbReference>
<dbReference type="EMBL" id="JBHSFH010000007">
    <property type="protein sequence ID" value="MFC4495408.1"/>
    <property type="molecule type" value="Genomic_DNA"/>
</dbReference>
<comment type="similarity">
    <text evidence="2">Belongs to the oxygen-dependent FAD-linked oxidoreductase family.</text>
</comment>
<dbReference type="PANTHER" id="PTHR42973">
    <property type="entry name" value="BINDING OXIDOREDUCTASE, PUTATIVE (AFU_ORTHOLOGUE AFUA_1G17690)-RELATED"/>
    <property type="match status" value="1"/>
</dbReference>
<dbReference type="InterPro" id="IPR036318">
    <property type="entry name" value="FAD-bd_PCMH-like_sf"/>
</dbReference>
<dbReference type="InterPro" id="IPR016169">
    <property type="entry name" value="FAD-bd_PCMH_sub2"/>
</dbReference>
<dbReference type="InterPro" id="IPR050416">
    <property type="entry name" value="FAD-linked_Oxidoreductase"/>
</dbReference>
<feature type="region of interest" description="Disordered" evidence="6">
    <location>
        <begin position="254"/>
        <end position="290"/>
    </location>
</feature>
<dbReference type="Proteomes" id="UP001595997">
    <property type="component" value="Unassembled WGS sequence"/>
</dbReference>
<feature type="compositionally biased region" description="Low complexity" evidence="6">
    <location>
        <begin position="263"/>
        <end position="280"/>
    </location>
</feature>
<protein>
    <submittedName>
        <fullName evidence="8">FAD-binding oxidoreductase</fullName>
    </submittedName>
</protein>
<dbReference type="RefSeq" id="WP_386448172.1">
    <property type="nucleotide sequence ID" value="NZ_JBHSFH010000007.1"/>
</dbReference>
<evidence type="ECO:0000256" key="6">
    <source>
        <dbReference type="SAM" id="MobiDB-lite"/>
    </source>
</evidence>
<evidence type="ECO:0000256" key="3">
    <source>
        <dbReference type="ARBA" id="ARBA00022630"/>
    </source>
</evidence>
<evidence type="ECO:0000313" key="8">
    <source>
        <dbReference type="EMBL" id="MFC4495408.1"/>
    </source>
</evidence>
<feature type="domain" description="FAD-binding PCMH-type" evidence="7">
    <location>
        <begin position="36"/>
        <end position="207"/>
    </location>
</feature>
<evidence type="ECO:0000256" key="2">
    <source>
        <dbReference type="ARBA" id="ARBA00005466"/>
    </source>
</evidence>
<evidence type="ECO:0000256" key="5">
    <source>
        <dbReference type="ARBA" id="ARBA00023002"/>
    </source>
</evidence>